<keyword evidence="1" id="KW-0560">Oxidoreductase</keyword>
<dbReference type="Gene3D" id="2.30.110.10">
    <property type="entry name" value="Electron Transport, Fmn-binding Protein, Chain A"/>
    <property type="match status" value="1"/>
</dbReference>
<gene>
    <name evidence="3" type="ORF">WG925_03560</name>
</gene>
<reference evidence="3 4" key="1">
    <citation type="submission" date="2024-03" db="EMBL/GenBank/DDBJ databases">
        <title>Draft genome sequence of Pseudonocardia carboxydivorans JCM 14827.</title>
        <authorList>
            <person name="Duangmal K."/>
        </authorList>
    </citation>
    <scope>NUCLEOTIDE SEQUENCE [LARGE SCALE GENOMIC DNA]</scope>
    <source>
        <strain evidence="3 4">JCM 14827</strain>
    </source>
</reference>
<dbReference type="InterPro" id="IPR002563">
    <property type="entry name" value="Flavin_Rdtase-like_dom"/>
</dbReference>
<dbReference type="Pfam" id="PF01613">
    <property type="entry name" value="Flavin_Reduct"/>
    <property type="match status" value="1"/>
</dbReference>
<keyword evidence="4" id="KW-1185">Reference proteome</keyword>
<comment type="caution">
    <text evidence="3">The sequence shown here is derived from an EMBL/GenBank/DDBJ whole genome shotgun (WGS) entry which is preliminary data.</text>
</comment>
<dbReference type="PANTHER" id="PTHR30466:SF1">
    <property type="entry name" value="FMN REDUCTASE (NADH) RUTF"/>
    <property type="match status" value="1"/>
</dbReference>
<dbReference type="RefSeq" id="WP_346864533.1">
    <property type="nucleotide sequence ID" value="NZ_JBBPIX010000001.1"/>
</dbReference>
<dbReference type="SMART" id="SM00903">
    <property type="entry name" value="Flavin_Reduct"/>
    <property type="match status" value="1"/>
</dbReference>
<dbReference type="SUPFAM" id="SSF50475">
    <property type="entry name" value="FMN-binding split barrel"/>
    <property type="match status" value="1"/>
</dbReference>
<evidence type="ECO:0000256" key="1">
    <source>
        <dbReference type="ARBA" id="ARBA00023002"/>
    </source>
</evidence>
<protein>
    <submittedName>
        <fullName evidence="3">Flavin reductase family protein</fullName>
    </submittedName>
</protein>
<name>A0ABU9A9I6_PSEA5</name>
<dbReference type="InterPro" id="IPR012349">
    <property type="entry name" value="Split_barrel_FMN-bd"/>
</dbReference>
<evidence type="ECO:0000259" key="2">
    <source>
        <dbReference type="SMART" id="SM00903"/>
    </source>
</evidence>
<accession>A0ABU9A9I6</accession>
<proteinExistence type="predicted"/>
<sequence>MTVADPAGGLRAAFRGHPAGVAVLTATGPDGPVGMTASSVASVGVDPPAVSFSTARDSRLAGALAGGGTVVVHLLDDTDTGLAAAFAVPGAERFGAGVRWMALPTGEPWLVDVGTALRCRVLSVSEVGASLLVAAEVVELLGLRRRGRPLVWVGRAYRGVPVEDEDAVTVAADARPAPGRSPYADG</sequence>
<dbReference type="InterPro" id="IPR050268">
    <property type="entry name" value="NADH-dep_flavin_reductase"/>
</dbReference>
<evidence type="ECO:0000313" key="3">
    <source>
        <dbReference type="EMBL" id="MEK6462808.1"/>
    </source>
</evidence>
<dbReference type="Proteomes" id="UP001367513">
    <property type="component" value="Unassembled WGS sequence"/>
</dbReference>
<evidence type="ECO:0000313" key="4">
    <source>
        <dbReference type="Proteomes" id="UP001367513"/>
    </source>
</evidence>
<feature type="domain" description="Flavin reductase like" evidence="2">
    <location>
        <begin position="14"/>
        <end position="159"/>
    </location>
</feature>
<dbReference type="EMBL" id="JBBPIX010000001">
    <property type="protein sequence ID" value="MEK6462808.1"/>
    <property type="molecule type" value="Genomic_DNA"/>
</dbReference>
<dbReference type="PANTHER" id="PTHR30466">
    <property type="entry name" value="FLAVIN REDUCTASE"/>
    <property type="match status" value="1"/>
</dbReference>
<organism evidence="3 4">
    <name type="scientific">Pseudonocardia alni subsp. carboxydivorans</name>
    <dbReference type="NCBI Taxonomy" id="415010"/>
    <lineage>
        <taxon>Bacteria</taxon>
        <taxon>Bacillati</taxon>
        <taxon>Actinomycetota</taxon>
        <taxon>Actinomycetes</taxon>
        <taxon>Pseudonocardiales</taxon>
        <taxon>Pseudonocardiaceae</taxon>
        <taxon>Pseudonocardia</taxon>
    </lineage>
</organism>